<proteinExistence type="predicted"/>
<evidence type="ECO:0000313" key="2">
    <source>
        <dbReference type="EMBL" id="VVD88414.1"/>
    </source>
</evidence>
<dbReference type="OrthoDB" id="8937291at2"/>
<accession>A0A5E4TPA1</accession>
<feature type="region of interest" description="Disordered" evidence="1">
    <location>
        <begin position="1"/>
        <end position="22"/>
    </location>
</feature>
<feature type="compositionally biased region" description="Basic and acidic residues" evidence="1">
    <location>
        <begin position="314"/>
        <end position="326"/>
    </location>
</feature>
<feature type="region of interest" description="Disordered" evidence="1">
    <location>
        <begin position="314"/>
        <end position="340"/>
    </location>
</feature>
<dbReference type="RefSeq" id="WP_150678789.1">
    <property type="nucleotide sequence ID" value="NZ_CABPSK010000001.1"/>
</dbReference>
<dbReference type="GeneID" id="300403579"/>
<protein>
    <submittedName>
        <fullName evidence="2">Uncharacterized protein</fullName>
    </submittedName>
</protein>
<keyword evidence="3" id="KW-1185">Reference proteome</keyword>
<sequence length="340" mass="36339">MLALTPLGMSAPSLSTPSPATADAGACAGMPDALRIVFAGDLIDVQAAPGAPDESGFRREDCATWLPMQAPVEVQSESGTIKHLYTEPDRISFLSDHKAGALWVELLDLLAPVDGCPNGVEGMALVDALEQRMECLGIGAMEGMQTSGGNLGDGTNGEGECVDAPPFSEFETAEALSIPSIYMRCDGYQPGTMAALEYDLGWWAMAPKRNRLTPLDEETWCSDPNPGLYRMAGRDIIRRLPIEPSKLITASGVARILSLHSHAAGFANCLTNVTRVAARKSAHGVPIPAIEASVFERACTGDWWRSENARAPERDALTQHRKECDARMATSTTPRTTGLP</sequence>
<feature type="compositionally biased region" description="Low complexity" evidence="1">
    <location>
        <begin position="10"/>
        <end position="22"/>
    </location>
</feature>
<evidence type="ECO:0000313" key="3">
    <source>
        <dbReference type="Proteomes" id="UP000366945"/>
    </source>
</evidence>
<evidence type="ECO:0000256" key="1">
    <source>
        <dbReference type="SAM" id="MobiDB-lite"/>
    </source>
</evidence>
<dbReference type="AlphaFoldDB" id="A0A5E4TPA1"/>
<organism evidence="2 3">
    <name type="scientific">Pandoraea pneumonica</name>
    <dbReference type="NCBI Taxonomy" id="2508299"/>
    <lineage>
        <taxon>Bacteria</taxon>
        <taxon>Pseudomonadati</taxon>
        <taxon>Pseudomonadota</taxon>
        <taxon>Betaproteobacteria</taxon>
        <taxon>Burkholderiales</taxon>
        <taxon>Burkholderiaceae</taxon>
        <taxon>Pandoraea</taxon>
    </lineage>
</organism>
<feature type="compositionally biased region" description="Polar residues" evidence="1">
    <location>
        <begin position="329"/>
        <end position="340"/>
    </location>
</feature>
<reference evidence="2 3" key="1">
    <citation type="submission" date="2019-08" db="EMBL/GenBank/DDBJ databases">
        <authorList>
            <person name="Peeters C."/>
        </authorList>
    </citation>
    <scope>NUCLEOTIDE SEQUENCE [LARGE SCALE GENOMIC DNA]</scope>
    <source>
        <strain evidence="2 3">LMG 31114</strain>
    </source>
</reference>
<name>A0A5E4TPA1_9BURK</name>
<dbReference type="EMBL" id="CABPSK010000001">
    <property type="protein sequence ID" value="VVD88414.1"/>
    <property type="molecule type" value="Genomic_DNA"/>
</dbReference>
<dbReference type="Proteomes" id="UP000366945">
    <property type="component" value="Unassembled WGS sequence"/>
</dbReference>
<gene>
    <name evidence="2" type="ORF">PPN31114_01528</name>
</gene>